<proteinExistence type="predicted"/>
<comment type="caution">
    <text evidence="2">The sequence shown here is derived from an EMBL/GenBank/DDBJ whole genome shotgun (WGS) entry which is preliminary data.</text>
</comment>
<reference evidence="2 3" key="1">
    <citation type="submission" date="2018-03" db="EMBL/GenBank/DDBJ databases">
        <title>Genomic Encyclopedia of Archaeal and Bacterial Type Strains, Phase II (KMG-II): from individual species to whole genera.</title>
        <authorList>
            <person name="Goeker M."/>
        </authorList>
    </citation>
    <scope>NUCLEOTIDE SEQUENCE [LARGE SCALE GENOMIC DNA]</scope>
    <source>
        <strain evidence="2 3">DSM 18107</strain>
    </source>
</reference>
<feature type="chain" id="PRO_5015194414" description="SprB-like repeat protein" evidence="1">
    <location>
        <begin position="28"/>
        <end position="1165"/>
    </location>
</feature>
<protein>
    <recommendedName>
        <fullName evidence="4">SprB-like repeat protein</fullName>
    </recommendedName>
</protein>
<organism evidence="2 3">
    <name type="scientific">Chitinophaga ginsengisoli</name>
    <dbReference type="NCBI Taxonomy" id="363837"/>
    <lineage>
        <taxon>Bacteria</taxon>
        <taxon>Pseudomonadati</taxon>
        <taxon>Bacteroidota</taxon>
        <taxon>Chitinophagia</taxon>
        <taxon>Chitinophagales</taxon>
        <taxon>Chitinophagaceae</taxon>
        <taxon>Chitinophaga</taxon>
    </lineage>
</organism>
<dbReference type="EMBL" id="PYGK01000011">
    <property type="protein sequence ID" value="PSL26360.1"/>
    <property type="molecule type" value="Genomic_DNA"/>
</dbReference>
<gene>
    <name evidence="2" type="ORF">CLV42_11171</name>
</gene>
<accession>A0A2P8FXB5</accession>
<feature type="signal peptide" evidence="1">
    <location>
        <begin position="1"/>
        <end position="27"/>
    </location>
</feature>
<evidence type="ECO:0008006" key="4">
    <source>
        <dbReference type="Google" id="ProtNLM"/>
    </source>
</evidence>
<dbReference type="Gene3D" id="2.60.40.10">
    <property type="entry name" value="Immunoglobulins"/>
    <property type="match status" value="1"/>
</dbReference>
<dbReference type="Proteomes" id="UP000240978">
    <property type="component" value="Unassembled WGS sequence"/>
</dbReference>
<dbReference type="OrthoDB" id="627712at2"/>
<dbReference type="InterPro" id="IPR013783">
    <property type="entry name" value="Ig-like_fold"/>
</dbReference>
<sequence>MIYKIHRCKYIFFLPALLLLLAAGASAQTCPAWGISAVAERSLCAASGKITLSFTGTGAGNVTDMLFSLDPLTPGGYSVSPNTSSVFENIPAGSYRALAKGICNNAVVSATVDVVVPGNYVPFRAAISQQRVALRGCSTGQAFVSFSNGLLPYQVTITNKPAAYTGRVAFTASSGFVIDSMPPGNYNVSITDACGAAASVQTLTIDELPLMTTSDVATQQLGVIGNTCNKMLVRSPVANTNSLFMSYIRSNTPLTYAFQYDGMPKSAYGQFGRTDTITLPAGQSYKDIYNKKITYYIKTPCGDELVYPVNINLPYLYNFYKLNCNVNFDEGYYVDTTYPICYPVYVSFKNNTTNEYRYDTIKSRTGPQTMKNIPFGNYRLKGVTSDSTTIFDGNVVVNGAVANPYSVIISDNGGYVGNDGAVLFMIYKSTGYLTRGTTITMLSPSNYTYTGTVDSSYINNTWVVYSPTTGPTRYLYPGSYLFRVTDSCGTYDLPVTATDYDVYRYNFTYTQEQTCTGLKIKPTGTSMYHGTSMPVYFRILRGPQGGIGFDNSIVTLGDSLLLPTEGLYRLGMSSYPSIITDYASTGNGRNAVDINFAYKPLIVDVNNSLGWVCPGAPDNSGSIVAIAAGGSKAATGVFTYRLAAEGKGATGPYWASNTTGKFSTATSGGAYTLIKNQNYDVRVEDECGAAAVQRLKIIDFETAELAISDKLSYCIGDQIAFKIINLPTTSITYAWSGPDHFSSTLQNPVLSPVTANSGGNYHVIIYSDICMNPIHADVNITLAPYNLSCYSAVTDTSVNPYTYGLLGNWKVQRSYAYYAARTESSTSTATNVRTDGTIKDFVAFWKKGSTAGWQPQYDTTRWVWNTTTTLYNKKGFELENTDPLGRFNAAIYGFDDALTTAVVQNSQYREAAYEGFEDYYFGGATCDTACSGGRSFDFSSYKGDLDSTQQHTGKYSLRVAAGKSAGISAAMLPDSAGVFNLSFNKNANNCVSGGQVLGSIRTNKDAILPVYSPFAGKEIMVSVWVKEEADCKGLSYTNNRVVISVTRSTTPYTIVATPKGAIIDGWQRYEQLVKVPVGGTELSVSLRATGKSTVYFDDLRIHPYNATMRSFVYNPADLRLMAELDENNYAIFYEYDDDGTLIRLKRETESGIKTVKETRSALLKD</sequence>
<dbReference type="AlphaFoldDB" id="A0A2P8FXB5"/>
<evidence type="ECO:0000313" key="2">
    <source>
        <dbReference type="EMBL" id="PSL26360.1"/>
    </source>
</evidence>
<name>A0A2P8FXB5_9BACT</name>
<keyword evidence="1" id="KW-0732">Signal</keyword>
<dbReference type="RefSeq" id="WP_106604322.1">
    <property type="nucleotide sequence ID" value="NZ_PYGK01000011.1"/>
</dbReference>
<keyword evidence="3" id="KW-1185">Reference proteome</keyword>
<evidence type="ECO:0000256" key="1">
    <source>
        <dbReference type="SAM" id="SignalP"/>
    </source>
</evidence>
<evidence type="ECO:0000313" key="3">
    <source>
        <dbReference type="Proteomes" id="UP000240978"/>
    </source>
</evidence>